<sequence>MSDDELIEMATLAGLDALDDAELAEVEAALREAAPEVQSAYAAALRATREAMARVSAVTATPPPVHLRDAVLSAATGGPADADSADVVDAAEGRGTGIVGETAGDAASSSEPVATLWGRRRRALTYLAAAAAIAVIAGVVGWLFGTGGESPPRQPPVAEQVFSAKDVASRSGAVATGRATVTYSDSADAAVLVMNDVPPPQPGSVYQMWLEGVDGSMTPAGTMGPEDVAPSTTAVITGVRDASGLAFTVEPPGGSPQPTGDVVARVPFD</sequence>
<evidence type="ECO:0000259" key="11">
    <source>
        <dbReference type="Pfam" id="PF10099"/>
    </source>
</evidence>
<dbReference type="PANTHER" id="PTHR37461">
    <property type="entry name" value="ANTI-SIGMA-K FACTOR RSKA"/>
    <property type="match status" value="1"/>
</dbReference>
<evidence type="ECO:0000256" key="10">
    <source>
        <dbReference type="SAM" id="Phobius"/>
    </source>
</evidence>
<dbReference type="AlphaFoldDB" id="A0A2S0KHN0"/>
<dbReference type="PANTHER" id="PTHR37461:SF1">
    <property type="entry name" value="ANTI-SIGMA-K FACTOR RSKA"/>
    <property type="match status" value="1"/>
</dbReference>
<dbReference type="InterPro" id="IPR053877">
    <property type="entry name" value="RskA_N"/>
</dbReference>
<dbReference type="GO" id="GO:0005886">
    <property type="term" value="C:plasma membrane"/>
    <property type="evidence" value="ECO:0007669"/>
    <property type="project" value="UniProtKB-SubCell"/>
</dbReference>
<feature type="domain" description="Anti-sigma K factor RskA C-terminal" evidence="11">
    <location>
        <begin position="129"/>
        <end position="261"/>
    </location>
</feature>
<evidence type="ECO:0000256" key="5">
    <source>
        <dbReference type="ARBA" id="ARBA00023015"/>
    </source>
</evidence>
<evidence type="ECO:0000259" key="12">
    <source>
        <dbReference type="Pfam" id="PF22618"/>
    </source>
</evidence>
<evidence type="ECO:0000313" key="14">
    <source>
        <dbReference type="Proteomes" id="UP000239814"/>
    </source>
</evidence>
<keyword evidence="2" id="KW-1003">Cell membrane</keyword>
<keyword evidence="4 10" id="KW-1133">Transmembrane helix</keyword>
<accession>A0A2S0KHN0</accession>
<feature type="transmembrane region" description="Helical" evidence="10">
    <location>
        <begin position="124"/>
        <end position="145"/>
    </location>
</feature>
<dbReference type="GO" id="GO:0016989">
    <property type="term" value="F:sigma factor antagonist activity"/>
    <property type="evidence" value="ECO:0007669"/>
    <property type="project" value="TreeGrafter"/>
</dbReference>
<keyword evidence="5" id="KW-0805">Transcription regulation</keyword>
<feature type="domain" description="Anti-sigma-K factor RskA N-terminal" evidence="12">
    <location>
        <begin position="6"/>
        <end position="53"/>
    </location>
</feature>
<evidence type="ECO:0000256" key="3">
    <source>
        <dbReference type="ARBA" id="ARBA00022692"/>
    </source>
</evidence>
<dbReference type="Pfam" id="PF10099">
    <property type="entry name" value="RskA_C"/>
    <property type="match status" value="1"/>
</dbReference>
<dbReference type="OrthoDB" id="153510at2"/>
<dbReference type="InterPro" id="IPR018764">
    <property type="entry name" value="RskA_C"/>
</dbReference>
<dbReference type="Gene3D" id="1.10.10.1320">
    <property type="entry name" value="Anti-sigma factor, zinc-finger domain"/>
    <property type="match status" value="1"/>
</dbReference>
<keyword evidence="14" id="KW-1185">Reference proteome</keyword>
<dbReference type="Proteomes" id="UP000239814">
    <property type="component" value="Chromosome"/>
</dbReference>
<evidence type="ECO:0000256" key="8">
    <source>
        <dbReference type="ARBA" id="ARBA00029829"/>
    </source>
</evidence>
<gene>
    <name evidence="13" type="ORF">C6V83_13670</name>
</gene>
<name>A0A2S0KHN0_9ACTN</name>
<reference evidence="13 14" key="1">
    <citation type="submission" date="2018-03" db="EMBL/GenBank/DDBJ databases">
        <title>Characteristics and genome of n-alkane degrading marine bacteria Gordonia iterans isolated from crude oil contaminated in Tae-an, South Korea.</title>
        <authorList>
            <person name="Lee S.-S."/>
            <person name="Kim H."/>
        </authorList>
    </citation>
    <scope>NUCLEOTIDE SEQUENCE [LARGE SCALE GENOMIC DNA]</scope>
    <source>
        <strain evidence="13 14">Co17</strain>
    </source>
</reference>
<evidence type="ECO:0000313" key="13">
    <source>
        <dbReference type="EMBL" id="AVM01141.1"/>
    </source>
</evidence>
<dbReference type="InterPro" id="IPR041916">
    <property type="entry name" value="Anti_sigma_zinc_sf"/>
</dbReference>
<dbReference type="Pfam" id="PF22618">
    <property type="entry name" value="RskA_N"/>
    <property type="match status" value="1"/>
</dbReference>
<keyword evidence="6 10" id="KW-0472">Membrane</keyword>
<evidence type="ECO:0000256" key="2">
    <source>
        <dbReference type="ARBA" id="ARBA00022475"/>
    </source>
</evidence>
<evidence type="ECO:0000256" key="1">
    <source>
        <dbReference type="ARBA" id="ARBA00004162"/>
    </source>
</evidence>
<proteinExistence type="predicted"/>
<dbReference type="KEGG" id="git:C6V83_13670"/>
<dbReference type="EMBL" id="CP027433">
    <property type="protein sequence ID" value="AVM01141.1"/>
    <property type="molecule type" value="Genomic_DNA"/>
</dbReference>
<dbReference type="InterPro" id="IPR051474">
    <property type="entry name" value="Anti-sigma-K/W_factor"/>
</dbReference>
<organism evidence="13 14">
    <name type="scientific">Gordonia iterans</name>
    <dbReference type="NCBI Taxonomy" id="1004901"/>
    <lineage>
        <taxon>Bacteria</taxon>
        <taxon>Bacillati</taxon>
        <taxon>Actinomycetota</taxon>
        <taxon>Actinomycetes</taxon>
        <taxon>Mycobacteriales</taxon>
        <taxon>Gordoniaceae</taxon>
        <taxon>Gordonia</taxon>
    </lineage>
</organism>
<evidence type="ECO:0000256" key="4">
    <source>
        <dbReference type="ARBA" id="ARBA00022989"/>
    </source>
</evidence>
<evidence type="ECO:0000256" key="9">
    <source>
        <dbReference type="ARBA" id="ARBA00030803"/>
    </source>
</evidence>
<comment type="subcellular location">
    <subcellularLocation>
        <location evidence="1">Cell membrane</location>
        <topology evidence="1">Single-pass membrane protein</topology>
    </subcellularLocation>
</comment>
<evidence type="ECO:0000256" key="6">
    <source>
        <dbReference type="ARBA" id="ARBA00023136"/>
    </source>
</evidence>
<keyword evidence="3 10" id="KW-0812">Transmembrane</keyword>
<keyword evidence="7" id="KW-0804">Transcription</keyword>
<protein>
    <recommendedName>
        <fullName evidence="9">Regulator of SigK</fullName>
    </recommendedName>
    <alternativeName>
        <fullName evidence="8">Sigma-K anti-sigma factor RskA</fullName>
    </alternativeName>
</protein>
<dbReference type="GO" id="GO:0006417">
    <property type="term" value="P:regulation of translation"/>
    <property type="evidence" value="ECO:0007669"/>
    <property type="project" value="TreeGrafter"/>
</dbReference>
<dbReference type="RefSeq" id="WP_105942852.1">
    <property type="nucleotide sequence ID" value="NZ_CP027433.1"/>
</dbReference>
<evidence type="ECO:0000256" key="7">
    <source>
        <dbReference type="ARBA" id="ARBA00023163"/>
    </source>
</evidence>